<proteinExistence type="inferred from homology"/>
<keyword evidence="4" id="KW-0227">DNA damage</keyword>
<name>A0A644VGI2_9ZZZZ</name>
<gene>
    <name evidence="10" type="primary">recN_10</name>
    <name evidence="10" type="ORF">SDC9_36431</name>
</gene>
<dbReference type="CDD" id="cd03241">
    <property type="entry name" value="ABC_RecN"/>
    <property type="match status" value="1"/>
</dbReference>
<dbReference type="GO" id="GO:0016887">
    <property type="term" value="F:ATP hydrolysis activity"/>
    <property type="evidence" value="ECO:0007669"/>
    <property type="project" value="InterPro"/>
</dbReference>
<evidence type="ECO:0000256" key="8">
    <source>
        <dbReference type="SAM" id="Coils"/>
    </source>
</evidence>
<dbReference type="GO" id="GO:0006302">
    <property type="term" value="P:double-strand break repair"/>
    <property type="evidence" value="ECO:0007669"/>
    <property type="project" value="InterPro"/>
</dbReference>
<dbReference type="EMBL" id="VSSQ01000302">
    <property type="protein sequence ID" value="MPL90381.1"/>
    <property type="molecule type" value="Genomic_DNA"/>
</dbReference>
<dbReference type="InterPro" id="IPR025662">
    <property type="entry name" value="Sigma_54_int_dom_ATP-bd_1"/>
</dbReference>
<dbReference type="GO" id="GO:0006310">
    <property type="term" value="P:DNA recombination"/>
    <property type="evidence" value="ECO:0007669"/>
    <property type="project" value="InterPro"/>
</dbReference>
<keyword evidence="8" id="KW-0175">Coiled coil</keyword>
<evidence type="ECO:0000256" key="5">
    <source>
        <dbReference type="ARBA" id="ARBA00022840"/>
    </source>
</evidence>
<dbReference type="Pfam" id="PF13476">
    <property type="entry name" value="AAA_23"/>
    <property type="match status" value="1"/>
</dbReference>
<feature type="coiled-coil region" evidence="8">
    <location>
        <begin position="159"/>
        <end position="220"/>
    </location>
</feature>
<keyword evidence="6" id="KW-0234">DNA repair</keyword>
<evidence type="ECO:0000256" key="2">
    <source>
        <dbReference type="ARBA" id="ARBA00021315"/>
    </source>
</evidence>
<comment type="caution">
    <text evidence="10">The sequence shown here is derived from an EMBL/GenBank/DDBJ whole genome shotgun (WGS) entry which is preliminary data.</text>
</comment>
<dbReference type="InterPro" id="IPR004604">
    <property type="entry name" value="DNA_recomb/repair_RecN"/>
</dbReference>
<reference evidence="10" key="1">
    <citation type="submission" date="2019-08" db="EMBL/GenBank/DDBJ databases">
        <authorList>
            <person name="Kucharzyk K."/>
            <person name="Murdoch R.W."/>
            <person name="Higgins S."/>
            <person name="Loffler F."/>
        </authorList>
    </citation>
    <scope>NUCLEOTIDE SEQUENCE</scope>
</reference>
<evidence type="ECO:0000313" key="10">
    <source>
        <dbReference type="EMBL" id="MPL90381.1"/>
    </source>
</evidence>
<accession>A0A644VGI2</accession>
<protein>
    <recommendedName>
        <fullName evidence="2">DNA repair protein RecN</fullName>
    </recommendedName>
    <alternativeName>
        <fullName evidence="7">Recombination protein N</fullName>
    </alternativeName>
</protein>
<feature type="domain" description="Rad50/SbcC-type AAA" evidence="9">
    <location>
        <begin position="5"/>
        <end position="217"/>
    </location>
</feature>
<evidence type="ECO:0000259" key="9">
    <source>
        <dbReference type="Pfam" id="PF13476"/>
    </source>
</evidence>
<dbReference type="GO" id="GO:0009432">
    <property type="term" value="P:SOS response"/>
    <property type="evidence" value="ECO:0007669"/>
    <property type="project" value="TreeGrafter"/>
</dbReference>
<comment type="similarity">
    <text evidence="1">Belongs to the RecN family.</text>
</comment>
<dbReference type="AlphaFoldDB" id="A0A644VGI2"/>
<dbReference type="PIRSF" id="PIRSF003128">
    <property type="entry name" value="RecN"/>
    <property type="match status" value="1"/>
</dbReference>
<dbReference type="InterPro" id="IPR027417">
    <property type="entry name" value="P-loop_NTPase"/>
</dbReference>
<sequence length="553" mass="62128">MLKNLIISNYALIENLEIDFPAGLVIITGETGAGKSILMGALSLLLGNKAESDTLINQEKNCVVEALFSYSQDREMVDLLESEGIERTGELILRRVITPAGKSRSFVNDQPVSLQFLKSISGKIIDIHAQHQHLLLGDSRFQLSVLDSYAGNGGVLKEYQEVFSELAERERELATLRKKISEQEEENDYNKFQLEQLKSAKLREGELEELEEEYKILSNAEEIKGTLSFISTLLESEELSVLRNLKEAASSSVKISQNFSPAAEYAKRIESCRIELKDIHQEVGLMTEKIIVSPERITLVEERISDIYKLLNKHHLASVSGLIELMDNLEQKINKTGSERDDVERLQRERDLLNKRRGDAADLLHKRREAVLKAFSESVRDSVRELEMPYAEFFAKLSKRETYCETGNTSVSLMFSANREIEPRELGKVASGGELSRIMLCLKAILAKGSGMPTMIFDEIDTGVSGRIADKMGRLINDMAGEMQIFAITHLPQIASKGDCHLLVYKESDKAKGTRTLIKRIEGEERIEEIARMLSGTRTTEAALANAEELLRN</sequence>
<evidence type="ECO:0000256" key="4">
    <source>
        <dbReference type="ARBA" id="ARBA00022763"/>
    </source>
</evidence>
<dbReference type="GO" id="GO:0005524">
    <property type="term" value="F:ATP binding"/>
    <property type="evidence" value="ECO:0007669"/>
    <property type="project" value="UniProtKB-KW"/>
</dbReference>
<evidence type="ECO:0000256" key="1">
    <source>
        <dbReference type="ARBA" id="ARBA00009441"/>
    </source>
</evidence>
<dbReference type="Gene3D" id="3.40.50.300">
    <property type="entry name" value="P-loop containing nucleotide triphosphate hydrolases"/>
    <property type="match status" value="2"/>
</dbReference>
<keyword evidence="3" id="KW-0547">Nucleotide-binding</keyword>
<dbReference type="PANTHER" id="PTHR11059">
    <property type="entry name" value="DNA REPAIR PROTEIN RECN"/>
    <property type="match status" value="1"/>
</dbReference>
<evidence type="ECO:0000256" key="7">
    <source>
        <dbReference type="ARBA" id="ARBA00033408"/>
    </source>
</evidence>
<dbReference type="NCBIfam" id="TIGR00634">
    <property type="entry name" value="recN"/>
    <property type="match status" value="1"/>
</dbReference>
<dbReference type="SUPFAM" id="SSF52540">
    <property type="entry name" value="P-loop containing nucleoside triphosphate hydrolases"/>
    <property type="match status" value="2"/>
</dbReference>
<dbReference type="GO" id="GO:0043590">
    <property type="term" value="C:bacterial nucleoid"/>
    <property type="evidence" value="ECO:0007669"/>
    <property type="project" value="TreeGrafter"/>
</dbReference>
<evidence type="ECO:0000256" key="3">
    <source>
        <dbReference type="ARBA" id="ARBA00022741"/>
    </source>
</evidence>
<dbReference type="PROSITE" id="PS00675">
    <property type="entry name" value="SIGMA54_INTERACT_1"/>
    <property type="match status" value="1"/>
</dbReference>
<keyword evidence="5" id="KW-0067">ATP-binding</keyword>
<dbReference type="InterPro" id="IPR038729">
    <property type="entry name" value="Rad50/SbcC_AAA"/>
</dbReference>
<evidence type="ECO:0000256" key="6">
    <source>
        <dbReference type="ARBA" id="ARBA00023204"/>
    </source>
</evidence>
<dbReference type="PANTHER" id="PTHR11059:SF0">
    <property type="entry name" value="DNA REPAIR PROTEIN RECN"/>
    <property type="match status" value="1"/>
</dbReference>
<organism evidence="10">
    <name type="scientific">bioreactor metagenome</name>
    <dbReference type="NCBI Taxonomy" id="1076179"/>
    <lineage>
        <taxon>unclassified sequences</taxon>
        <taxon>metagenomes</taxon>
        <taxon>ecological metagenomes</taxon>
    </lineage>
</organism>
<feature type="coiled-coil region" evidence="8">
    <location>
        <begin position="326"/>
        <end position="363"/>
    </location>
</feature>